<dbReference type="AlphaFoldDB" id="A0ABD3RCC4"/>
<evidence type="ECO:0000313" key="4">
    <source>
        <dbReference type="Proteomes" id="UP001530377"/>
    </source>
</evidence>
<dbReference type="EMBL" id="JALLPB020000317">
    <property type="protein sequence ID" value="KAL3810589.1"/>
    <property type="molecule type" value="Genomic_DNA"/>
</dbReference>
<dbReference type="SUPFAM" id="SSF52540">
    <property type="entry name" value="P-loop containing nucleoside triphosphate hydrolases"/>
    <property type="match status" value="1"/>
</dbReference>
<dbReference type="Proteomes" id="UP001530377">
    <property type="component" value="Unassembled WGS sequence"/>
</dbReference>
<keyword evidence="4" id="KW-1185">Reference proteome</keyword>
<feature type="domain" description="Sulfotransferase" evidence="2">
    <location>
        <begin position="280"/>
        <end position="477"/>
    </location>
</feature>
<accession>A0ABD3RCC4</accession>
<proteinExistence type="inferred from homology"/>
<comment type="caution">
    <text evidence="3">The sequence shown here is derived from an EMBL/GenBank/DDBJ whole genome shotgun (WGS) entry which is preliminary data.</text>
</comment>
<dbReference type="InterPro" id="IPR051589">
    <property type="entry name" value="Sialate-O-sulfotransferase"/>
</dbReference>
<dbReference type="InterPro" id="IPR027417">
    <property type="entry name" value="P-loop_NTPase"/>
</dbReference>
<evidence type="ECO:0000256" key="1">
    <source>
        <dbReference type="ARBA" id="ARBA00010236"/>
    </source>
</evidence>
<dbReference type="InterPro" id="IPR000863">
    <property type="entry name" value="Sulfotransferase_dom"/>
</dbReference>
<comment type="similarity">
    <text evidence="1">Belongs to the WSCD family.</text>
</comment>
<sequence>MSPDLSSLPRFPLSVVLSYLQQQPPYRFKDSSQTYWLPHNRDAIALLLTTRRFTHTILPLFRVPRKVCRNYQHQAKDGTLITVIEKYRFVVYPIQDPRTLLDRLNTRRLKARITWLKKLIDAHYFETDETDGDIETTFGQSCTHNDSKNKYHDGSKETEKYYKFGRTIEELALEEWSSMKINHANDMVVDGTVDGNCAKWRIWPAEMELLRFLDPSFEKGHDKAQDQERKINSQRRIFPSPFCFQSTSNKHNKQRTDKIERAIINNNLMGGLIPGDGVSLLASYPRSGNTLLRTLLERITSTVTGSDTRPDRTLSKSLALDHDLVGEGLVGSYYPSSTISLDHRSFDPLVNIVKTHFPERKGWRYVDGNRVLLLVRNPYDAIDSYWNLCCTNTHTRTLEESVYIKYSQKFEAMARHEIEIWCEFHYYWFDICEKEGVPLLIVRYEDLVLNVESEMMRIIKFILGKHCNEEDGSKIDSFWEWRIRHAIGNASAQTSSEKKPLNKSFIPICNLGSYKPRSFSGGLSSVGKSIHKKRYTDSVLLHMHEVAVSLELKRGKKYAPTRRQQNNMTILQRFGYDIYTQQFPQNFNNPPSFSLRNDPPKKHGSLVINNTPEIRSKDDPYGRAMTYWRRGETNDDTIPFPVVQ</sequence>
<name>A0ABD3RCC4_9STRA</name>
<dbReference type="PANTHER" id="PTHR45964:SF5">
    <property type="entry name" value="WSCD FAMILY MEMBER CG9164"/>
    <property type="match status" value="1"/>
</dbReference>
<evidence type="ECO:0000313" key="3">
    <source>
        <dbReference type="EMBL" id="KAL3810589.1"/>
    </source>
</evidence>
<dbReference type="Pfam" id="PF00685">
    <property type="entry name" value="Sulfotransfer_1"/>
    <property type="match status" value="1"/>
</dbReference>
<reference evidence="3 4" key="1">
    <citation type="submission" date="2024-10" db="EMBL/GenBank/DDBJ databases">
        <title>Updated reference genomes for cyclostephanoid diatoms.</title>
        <authorList>
            <person name="Roberts W.R."/>
            <person name="Alverson A.J."/>
        </authorList>
    </citation>
    <scope>NUCLEOTIDE SEQUENCE [LARGE SCALE GENOMIC DNA]</scope>
    <source>
        <strain evidence="3 4">AJA228-03</strain>
    </source>
</reference>
<dbReference type="PANTHER" id="PTHR45964">
    <property type="entry name" value="WSCD FAMILY MEMBER CG9164"/>
    <property type="match status" value="1"/>
</dbReference>
<dbReference type="Gene3D" id="3.40.50.300">
    <property type="entry name" value="P-loop containing nucleotide triphosphate hydrolases"/>
    <property type="match status" value="1"/>
</dbReference>
<protein>
    <recommendedName>
        <fullName evidence="2">Sulfotransferase domain-containing protein</fullName>
    </recommendedName>
</protein>
<evidence type="ECO:0000259" key="2">
    <source>
        <dbReference type="Pfam" id="PF00685"/>
    </source>
</evidence>
<gene>
    <name evidence="3" type="ORF">ACHAXA_002453</name>
</gene>
<organism evidence="3 4">
    <name type="scientific">Cyclostephanos tholiformis</name>
    <dbReference type="NCBI Taxonomy" id="382380"/>
    <lineage>
        <taxon>Eukaryota</taxon>
        <taxon>Sar</taxon>
        <taxon>Stramenopiles</taxon>
        <taxon>Ochrophyta</taxon>
        <taxon>Bacillariophyta</taxon>
        <taxon>Coscinodiscophyceae</taxon>
        <taxon>Thalassiosirophycidae</taxon>
        <taxon>Stephanodiscales</taxon>
        <taxon>Stephanodiscaceae</taxon>
        <taxon>Cyclostephanos</taxon>
    </lineage>
</organism>